<organism evidence="3 4">
    <name type="scientific">Bombiscardovia apis</name>
    <dbReference type="NCBI Taxonomy" id="2932182"/>
    <lineage>
        <taxon>Bacteria</taxon>
        <taxon>Bacillati</taxon>
        <taxon>Actinomycetota</taxon>
        <taxon>Actinomycetes</taxon>
        <taxon>Bifidobacteriales</taxon>
        <taxon>Bifidobacteriaceae</taxon>
        <taxon>Bombiscardovia</taxon>
    </lineage>
</organism>
<feature type="region of interest" description="Disordered" evidence="1">
    <location>
        <begin position="273"/>
        <end position="303"/>
    </location>
</feature>
<feature type="transmembrane region" description="Helical" evidence="2">
    <location>
        <begin position="219"/>
        <end position="242"/>
    </location>
</feature>
<dbReference type="EMBL" id="AP026800">
    <property type="protein sequence ID" value="BDR54054.1"/>
    <property type="molecule type" value="Genomic_DNA"/>
</dbReference>
<gene>
    <name evidence="3" type="ORF">KIMH_01650</name>
</gene>
<feature type="compositionally biased region" description="Basic and acidic residues" evidence="1">
    <location>
        <begin position="374"/>
        <end position="387"/>
    </location>
</feature>
<accession>A0ABM8BAW4</accession>
<feature type="compositionally biased region" description="Basic and acidic residues" evidence="1">
    <location>
        <begin position="409"/>
        <end position="432"/>
    </location>
</feature>
<feature type="compositionally biased region" description="Basic and acidic residues" evidence="1">
    <location>
        <begin position="281"/>
        <end position="303"/>
    </location>
</feature>
<feature type="region of interest" description="Disordered" evidence="1">
    <location>
        <begin position="315"/>
        <end position="477"/>
    </location>
</feature>
<feature type="compositionally biased region" description="Polar residues" evidence="1">
    <location>
        <begin position="440"/>
        <end position="460"/>
    </location>
</feature>
<sequence>MSTQEKQDASSAKRTPTPRAKIMRGIVTPIFGLLAVACVVFGVLNSTLWKPSPQVDAEAVVRSQYIVTDPGVLQLVDDSATITASIVTGSGTSREQSQICVAIGSAQDAAGWVSGHTYQRIKGLDDWDKLSTGSEKIAGKDSAKAENQVDFRHSDMWQQVKCSASSVSLETTTNQTGQVAIISVEPASKSGQDQQTKSTPAQPQVKIRMHWLRHKLPNFAMPLYFAGALLALLAALSASVFAMEPSQRRKSKEDRPEERKQIGIFEALGTVISPFSHKGKGGAERHSRHSAESSEPAESKPKVVDVHAKNMVADQQGEADSDNKLAETQAAEPETPENGKGSGSDNSFQAYLKRFLTETGGQAKLSEPEESSQADEKSEARPSRPEVSDDTSQADVDDSTVGVAASELVGEHENYDAEASRESDDVDDRTQIELDEGISDETTQVSNASQPSRTRAQRLQTGRKNKPRAAKKKGERR</sequence>
<evidence type="ECO:0000256" key="2">
    <source>
        <dbReference type="SAM" id="Phobius"/>
    </source>
</evidence>
<dbReference type="RefSeq" id="WP_317643079.1">
    <property type="nucleotide sequence ID" value="NZ_AP026800.1"/>
</dbReference>
<proteinExistence type="predicted"/>
<name>A0ABM8BAW4_9BIFI</name>
<feature type="compositionally biased region" description="Basic residues" evidence="1">
    <location>
        <begin position="461"/>
        <end position="477"/>
    </location>
</feature>
<evidence type="ECO:0000313" key="4">
    <source>
        <dbReference type="Proteomes" id="UP001321748"/>
    </source>
</evidence>
<protein>
    <recommendedName>
        <fullName evidence="5">GTPase</fullName>
    </recommendedName>
</protein>
<feature type="transmembrane region" description="Helical" evidence="2">
    <location>
        <begin position="21"/>
        <end position="44"/>
    </location>
</feature>
<dbReference type="Proteomes" id="UP001321748">
    <property type="component" value="Chromosome"/>
</dbReference>
<evidence type="ECO:0008006" key="5">
    <source>
        <dbReference type="Google" id="ProtNLM"/>
    </source>
</evidence>
<keyword evidence="2" id="KW-0472">Membrane</keyword>
<keyword evidence="2" id="KW-1133">Transmembrane helix</keyword>
<keyword evidence="4" id="KW-1185">Reference proteome</keyword>
<evidence type="ECO:0000313" key="3">
    <source>
        <dbReference type="EMBL" id="BDR54054.1"/>
    </source>
</evidence>
<reference evidence="3 4" key="1">
    <citation type="journal article" date="2023" name="Microbiol. Spectr.">
        <title>Symbiosis of Carpenter Bees with Uncharacterized Lactic Acid Bacteria Showing NAD Auxotrophy.</title>
        <authorList>
            <person name="Kawasaki S."/>
            <person name="Ozawa K."/>
            <person name="Mori T."/>
            <person name="Yamamoto A."/>
            <person name="Ito M."/>
            <person name="Ohkuma M."/>
            <person name="Sakamoto M."/>
            <person name="Matsutani M."/>
        </authorList>
    </citation>
    <scope>NUCLEOTIDE SEQUENCE [LARGE SCALE GENOMIC DNA]</scope>
    <source>
        <strain evidence="3 4">KimH</strain>
    </source>
</reference>
<evidence type="ECO:0000256" key="1">
    <source>
        <dbReference type="SAM" id="MobiDB-lite"/>
    </source>
</evidence>
<keyword evidence="2" id="KW-0812">Transmembrane</keyword>